<proteinExistence type="predicted"/>
<dbReference type="AlphaFoldDB" id="A0A9J6QT86"/>
<name>A0A9J6QT86_9FIRM</name>
<reference evidence="1" key="1">
    <citation type="submission" date="2022-09" db="EMBL/GenBank/DDBJ databases">
        <title>Culturomic study of gut microbiota in children with autism spectrum disorder.</title>
        <authorList>
            <person name="Efimov B.A."/>
            <person name="Chaplin A.V."/>
            <person name="Sokolova S.R."/>
            <person name="Pikina A.P."/>
            <person name="Korzhanova M."/>
            <person name="Belova V."/>
            <person name="Korostin D."/>
        </authorList>
    </citation>
    <scope>NUCLEOTIDE SEQUENCE</scope>
    <source>
        <strain evidence="1">ASD5510</strain>
    </source>
</reference>
<gene>
    <name evidence="1" type="ORF">OBO34_10280</name>
</gene>
<accession>A0A9J6QT86</accession>
<evidence type="ECO:0000313" key="1">
    <source>
        <dbReference type="EMBL" id="MCU7378740.1"/>
    </source>
</evidence>
<organism evidence="1 2">
    <name type="scientific">Hominibacterium faecale</name>
    <dbReference type="NCBI Taxonomy" id="2839743"/>
    <lineage>
        <taxon>Bacteria</taxon>
        <taxon>Bacillati</taxon>
        <taxon>Bacillota</taxon>
        <taxon>Clostridia</taxon>
        <taxon>Peptostreptococcales</taxon>
        <taxon>Anaerovoracaceae</taxon>
        <taxon>Hominibacterium</taxon>
    </lineage>
</organism>
<dbReference type="Proteomes" id="UP001065549">
    <property type="component" value="Unassembled WGS sequence"/>
</dbReference>
<keyword evidence="2" id="KW-1185">Reference proteome</keyword>
<comment type="caution">
    <text evidence="1">The sequence shown here is derived from an EMBL/GenBank/DDBJ whole genome shotgun (WGS) entry which is preliminary data.</text>
</comment>
<sequence>MNDIAKVMMNRSRADRQKALAKRYLMTWNTDVTDDEAERMLKHDDFMKDLLKEYMRKELESVLLQIDRIDQERRRKEKMLEMELLLSDLKLRLPDLIDLLS</sequence>
<dbReference type="EMBL" id="JAOSHN010000004">
    <property type="protein sequence ID" value="MCU7378740.1"/>
    <property type="molecule type" value="Genomic_DNA"/>
</dbReference>
<dbReference type="RefSeq" id="WP_148395543.1">
    <property type="nucleotide sequence ID" value="NZ_JAOSHN010000004.1"/>
</dbReference>
<evidence type="ECO:0000313" key="2">
    <source>
        <dbReference type="Proteomes" id="UP001065549"/>
    </source>
</evidence>
<protein>
    <submittedName>
        <fullName evidence="1">Uncharacterized protein</fullName>
    </submittedName>
</protein>